<dbReference type="Gene3D" id="1.10.510.10">
    <property type="entry name" value="Transferase(Phosphotransferase) domain 1"/>
    <property type="match status" value="1"/>
</dbReference>
<dbReference type="Proteomes" id="UP001318040">
    <property type="component" value="Chromosome 62"/>
</dbReference>
<dbReference type="PANTHER" id="PTHR24418">
    <property type="entry name" value="TYROSINE-PROTEIN KINASE"/>
    <property type="match status" value="1"/>
</dbReference>
<evidence type="ECO:0000256" key="9">
    <source>
        <dbReference type="PROSITE-ProRule" id="PRU00192"/>
    </source>
</evidence>
<dbReference type="Pfam" id="PF00017">
    <property type="entry name" value="SH2"/>
    <property type="match status" value="1"/>
</dbReference>
<dbReference type="InterPro" id="IPR036860">
    <property type="entry name" value="SH2_dom_sf"/>
</dbReference>
<evidence type="ECO:0000259" key="13">
    <source>
        <dbReference type="PROSITE" id="PS50002"/>
    </source>
</evidence>
<keyword evidence="4 11" id="KW-0418">Kinase</keyword>
<keyword evidence="2 11" id="KW-0808">Transferase</keyword>
<dbReference type="GeneID" id="116955876"/>
<dbReference type="GO" id="GO:0005524">
    <property type="term" value="F:ATP binding"/>
    <property type="evidence" value="ECO:0007669"/>
    <property type="project" value="UniProtKB-UniRule"/>
</dbReference>
<sequence>MMAEGSGCWASFRKRCCHCCRAHGAAEVNLGDVQDDKQHTQIQRLPSDVGEVVEEVAFVALHDYKARAQVDMSFKKGQRFRIIARTNADWWLAQPEEVDEVDEEVTRGFIPANYIAPALSLEAMPWYFGLMQRQECERLLKKEPRQEGRFLVRASPSRPDSYSLSVYAQSEVVHYLVTKGPDRHVSIQEGLAFASVLQLVEHYLETPDGMICPLGPPCEKEYVPTISSLSPDLFNEWEVPRESIDLGEKLGAGRFSTVFEGRWNGHIRVAVKIFNVDLGQMEGSCSDEFNGLRPPSQSTTPKDFLSEVRKMTLFKDENVLKIFAICQDRSACWIVTELIPNGSLQLYLGRCRQELGLADMLFMAHGVASGMEYLESNNYIHCDLAARNVLVGDAGICKVADFGLAHFLKGDYYQITDGMHVPIPWTAPETMEHGVYTRECDVWSFGVVLYEIFTFGAMPYSGMTMKNIQYFVCSGGRLEKPEGCPDAVYRIILKCWHAEHRKRPSFADLKPELHRVSLAYQREKGGF</sequence>
<keyword evidence="1 9" id="KW-0728">SH3 domain</keyword>
<evidence type="ECO:0000256" key="3">
    <source>
        <dbReference type="ARBA" id="ARBA00022741"/>
    </source>
</evidence>
<evidence type="ECO:0000313" key="16">
    <source>
        <dbReference type="RefSeq" id="XP_032833097.1"/>
    </source>
</evidence>
<dbReference type="SMART" id="SM00326">
    <property type="entry name" value="SH3"/>
    <property type="match status" value="1"/>
</dbReference>
<evidence type="ECO:0000256" key="8">
    <source>
        <dbReference type="PROSITE-ProRule" id="PRU00191"/>
    </source>
</evidence>
<evidence type="ECO:0000256" key="11">
    <source>
        <dbReference type="RuleBase" id="RU362096"/>
    </source>
</evidence>
<dbReference type="Gene3D" id="3.30.200.20">
    <property type="entry name" value="Phosphorylase Kinase, domain 1"/>
    <property type="match status" value="1"/>
</dbReference>
<feature type="binding site" evidence="10">
    <location>
        <position position="272"/>
    </location>
    <ligand>
        <name>ATP</name>
        <dbReference type="ChEBI" id="CHEBI:30616"/>
    </ligand>
</feature>
<dbReference type="SUPFAM" id="SSF50044">
    <property type="entry name" value="SH3-domain"/>
    <property type="match status" value="1"/>
</dbReference>
<evidence type="ECO:0000256" key="10">
    <source>
        <dbReference type="PROSITE-ProRule" id="PRU10141"/>
    </source>
</evidence>
<evidence type="ECO:0000256" key="2">
    <source>
        <dbReference type="ARBA" id="ARBA00022679"/>
    </source>
</evidence>
<dbReference type="Gene3D" id="3.30.505.10">
    <property type="entry name" value="SH2 domain"/>
    <property type="match status" value="1"/>
</dbReference>
<dbReference type="Pfam" id="PF00018">
    <property type="entry name" value="SH3_1"/>
    <property type="match status" value="1"/>
</dbReference>
<evidence type="ECO:0000256" key="7">
    <source>
        <dbReference type="ARBA" id="ARBA00051245"/>
    </source>
</evidence>
<organism evidence="15 16">
    <name type="scientific">Petromyzon marinus</name>
    <name type="common">Sea lamprey</name>
    <dbReference type="NCBI Taxonomy" id="7757"/>
    <lineage>
        <taxon>Eukaryota</taxon>
        <taxon>Metazoa</taxon>
        <taxon>Chordata</taxon>
        <taxon>Craniata</taxon>
        <taxon>Vertebrata</taxon>
        <taxon>Cyclostomata</taxon>
        <taxon>Hyperoartia</taxon>
        <taxon>Petromyzontiformes</taxon>
        <taxon>Petromyzontidae</taxon>
        <taxon>Petromyzon</taxon>
    </lineage>
</organism>
<evidence type="ECO:0000256" key="4">
    <source>
        <dbReference type="ARBA" id="ARBA00022777"/>
    </source>
</evidence>
<dbReference type="Pfam" id="PF07714">
    <property type="entry name" value="PK_Tyr_Ser-Thr"/>
    <property type="match status" value="1"/>
</dbReference>
<dbReference type="PRINTS" id="PR00401">
    <property type="entry name" value="SH2DOMAIN"/>
</dbReference>
<comment type="similarity">
    <text evidence="11">Belongs to the protein kinase superfamily. Tyr protein kinase family.</text>
</comment>
<dbReference type="InterPro" id="IPR036028">
    <property type="entry name" value="SH3-like_dom_sf"/>
</dbReference>
<dbReference type="SUPFAM" id="SSF56112">
    <property type="entry name" value="Protein kinase-like (PK-like)"/>
    <property type="match status" value="1"/>
</dbReference>
<dbReference type="FunFam" id="1.10.510.10:FF:000554">
    <property type="entry name" value="Predicted protein"/>
    <property type="match status" value="1"/>
</dbReference>
<dbReference type="CDD" id="cd11845">
    <property type="entry name" value="SH3_Src_like"/>
    <property type="match status" value="1"/>
</dbReference>
<dbReference type="InterPro" id="IPR000719">
    <property type="entry name" value="Prot_kinase_dom"/>
</dbReference>
<keyword evidence="8" id="KW-0727">SH2 domain</keyword>
<dbReference type="PROSITE" id="PS50002">
    <property type="entry name" value="SH3"/>
    <property type="match status" value="1"/>
</dbReference>
<evidence type="ECO:0000256" key="5">
    <source>
        <dbReference type="ARBA" id="ARBA00022840"/>
    </source>
</evidence>
<keyword evidence="15" id="KW-1185">Reference proteome</keyword>
<dbReference type="Gene3D" id="2.30.30.40">
    <property type="entry name" value="SH3 Domains"/>
    <property type="match status" value="1"/>
</dbReference>
<dbReference type="GO" id="GO:0004715">
    <property type="term" value="F:non-membrane spanning protein tyrosine kinase activity"/>
    <property type="evidence" value="ECO:0007669"/>
    <property type="project" value="UniProtKB-EC"/>
</dbReference>
<dbReference type="InterPro" id="IPR050198">
    <property type="entry name" value="Non-receptor_tyrosine_kinases"/>
</dbReference>
<dbReference type="PROSITE" id="PS50011">
    <property type="entry name" value="PROTEIN_KINASE_DOM"/>
    <property type="match status" value="1"/>
</dbReference>
<gene>
    <name evidence="16" type="primary">LOC116955876</name>
</gene>
<dbReference type="PROSITE" id="PS00107">
    <property type="entry name" value="PROTEIN_KINASE_ATP"/>
    <property type="match status" value="1"/>
</dbReference>
<accession>A0AAJ7UBB0</accession>
<evidence type="ECO:0000256" key="1">
    <source>
        <dbReference type="ARBA" id="ARBA00022443"/>
    </source>
</evidence>
<dbReference type="InterPro" id="IPR001452">
    <property type="entry name" value="SH3_domain"/>
</dbReference>
<dbReference type="SMART" id="SM00252">
    <property type="entry name" value="SH2"/>
    <property type="match status" value="1"/>
</dbReference>
<keyword evidence="3 10" id="KW-0547">Nucleotide-binding</keyword>
<feature type="domain" description="SH2" evidence="12">
    <location>
        <begin position="126"/>
        <end position="218"/>
    </location>
</feature>
<dbReference type="SUPFAM" id="SSF55550">
    <property type="entry name" value="SH2 domain"/>
    <property type="match status" value="1"/>
</dbReference>
<dbReference type="InterPro" id="IPR000980">
    <property type="entry name" value="SH2"/>
</dbReference>
<keyword evidence="5 10" id="KW-0067">ATP-binding</keyword>
<dbReference type="EC" id="2.7.10.2" evidence="11"/>
<dbReference type="InterPro" id="IPR017441">
    <property type="entry name" value="Protein_kinase_ATP_BS"/>
</dbReference>
<evidence type="ECO:0000259" key="12">
    <source>
        <dbReference type="PROSITE" id="PS50001"/>
    </source>
</evidence>
<feature type="domain" description="Protein kinase" evidence="14">
    <location>
        <begin position="244"/>
        <end position="513"/>
    </location>
</feature>
<comment type="catalytic activity">
    <reaction evidence="7 11">
        <text>L-tyrosyl-[protein] + ATP = O-phospho-L-tyrosyl-[protein] + ADP + H(+)</text>
        <dbReference type="Rhea" id="RHEA:10596"/>
        <dbReference type="Rhea" id="RHEA-COMP:10136"/>
        <dbReference type="Rhea" id="RHEA-COMP:20101"/>
        <dbReference type="ChEBI" id="CHEBI:15378"/>
        <dbReference type="ChEBI" id="CHEBI:30616"/>
        <dbReference type="ChEBI" id="CHEBI:46858"/>
        <dbReference type="ChEBI" id="CHEBI:61978"/>
        <dbReference type="ChEBI" id="CHEBI:456216"/>
        <dbReference type="EC" id="2.7.10.2"/>
    </reaction>
</comment>
<dbReference type="PRINTS" id="PR00452">
    <property type="entry name" value="SH3DOMAIN"/>
</dbReference>
<name>A0AAJ7UBB0_PETMA</name>
<evidence type="ECO:0000313" key="15">
    <source>
        <dbReference type="Proteomes" id="UP001318040"/>
    </source>
</evidence>
<dbReference type="CDD" id="cd00173">
    <property type="entry name" value="SH2"/>
    <property type="match status" value="1"/>
</dbReference>
<feature type="domain" description="SH3" evidence="13">
    <location>
        <begin position="53"/>
        <end position="120"/>
    </location>
</feature>
<reference evidence="16" key="1">
    <citation type="submission" date="2025-08" db="UniProtKB">
        <authorList>
            <consortium name="RefSeq"/>
        </authorList>
    </citation>
    <scope>IDENTIFICATION</scope>
    <source>
        <tissue evidence="16">Sperm</tissue>
    </source>
</reference>
<protein>
    <recommendedName>
        <fullName evidence="11">Tyrosine-protein kinase</fullName>
        <ecNumber evidence="11">2.7.10.2</ecNumber>
    </recommendedName>
</protein>
<dbReference type="PROSITE" id="PS00109">
    <property type="entry name" value="PROTEIN_KINASE_TYR"/>
    <property type="match status" value="1"/>
</dbReference>
<dbReference type="InterPro" id="IPR008266">
    <property type="entry name" value="Tyr_kinase_AS"/>
</dbReference>
<dbReference type="KEGG" id="pmrn:116955876"/>
<dbReference type="CDD" id="cd00192">
    <property type="entry name" value="PTKc"/>
    <property type="match status" value="1"/>
</dbReference>
<dbReference type="InterPro" id="IPR011009">
    <property type="entry name" value="Kinase-like_dom_sf"/>
</dbReference>
<keyword evidence="6 11" id="KW-0829">Tyrosine-protein kinase</keyword>
<evidence type="ECO:0000256" key="6">
    <source>
        <dbReference type="ARBA" id="ARBA00023137"/>
    </source>
</evidence>
<proteinExistence type="inferred from homology"/>
<dbReference type="InterPro" id="IPR001245">
    <property type="entry name" value="Ser-Thr/Tyr_kinase_cat_dom"/>
</dbReference>
<evidence type="ECO:0000259" key="14">
    <source>
        <dbReference type="PROSITE" id="PS50011"/>
    </source>
</evidence>
<dbReference type="RefSeq" id="XP_032833097.1">
    <property type="nucleotide sequence ID" value="XM_032977206.1"/>
</dbReference>
<dbReference type="PROSITE" id="PS50001">
    <property type="entry name" value="SH2"/>
    <property type="match status" value="1"/>
</dbReference>
<dbReference type="AlphaFoldDB" id="A0AAJ7UBB0"/>
<dbReference type="PRINTS" id="PR00109">
    <property type="entry name" value="TYRKINASE"/>
</dbReference>